<dbReference type="SUPFAM" id="SSF53098">
    <property type="entry name" value="Ribonuclease H-like"/>
    <property type="match status" value="1"/>
</dbReference>
<evidence type="ECO:0000313" key="2">
    <source>
        <dbReference type="EMBL" id="KAL0308859.1"/>
    </source>
</evidence>
<accession>A0AAW2KRD2</accession>
<dbReference type="GO" id="GO:0003676">
    <property type="term" value="F:nucleic acid binding"/>
    <property type="evidence" value="ECO:0007669"/>
    <property type="project" value="InterPro"/>
</dbReference>
<organism evidence="2">
    <name type="scientific">Sesamum radiatum</name>
    <name type="common">Black benniseed</name>
    <dbReference type="NCBI Taxonomy" id="300843"/>
    <lineage>
        <taxon>Eukaryota</taxon>
        <taxon>Viridiplantae</taxon>
        <taxon>Streptophyta</taxon>
        <taxon>Embryophyta</taxon>
        <taxon>Tracheophyta</taxon>
        <taxon>Spermatophyta</taxon>
        <taxon>Magnoliopsida</taxon>
        <taxon>eudicotyledons</taxon>
        <taxon>Gunneridae</taxon>
        <taxon>Pentapetalae</taxon>
        <taxon>asterids</taxon>
        <taxon>lamiids</taxon>
        <taxon>Lamiales</taxon>
        <taxon>Pedaliaceae</taxon>
        <taxon>Sesamum</taxon>
    </lineage>
</organism>
<dbReference type="InterPro" id="IPR012337">
    <property type="entry name" value="RNaseH-like_sf"/>
</dbReference>
<gene>
    <name evidence="2" type="ORF">Sradi_5828200</name>
</gene>
<dbReference type="InterPro" id="IPR039537">
    <property type="entry name" value="Retrotran_Ty1/copia-like"/>
</dbReference>
<protein>
    <recommendedName>
        <fullName evidence="1">GAG-pre-integrase domain-containing protein</fullName>
    </recommendedName>
</protein>
<dbReference type="Pfam" id="PF13976">
    <property type="entry name" value="gag_pre-integrs"/>
    <property type="match status" value="1"/>
</dbReference>
<dbReference type="PANTHER" id="PTHR42648">
    <property type="entry name" value="TRANSPOSASE, PUTATIVE-RELATED"/>
    <property type="match status" value="1"/>
</dbReference>
<dbReference type="EMBL" id="JACGWJ010000027">
    <property type="protein sequence ID" value="KAL0308859.1"/>
    <property type="molecule type" value="Genomic_DNA"/>
</dbReference>
<dbReference type="AlphaFoldDB" id="A0AAW2KRD2"/>
<dbReference type="Gene3D" id="3.30.420.10">
    <property type="entry name" value="Ribonuclease H-like superfamily/Ribonuclease H"/>
    <property type="match status" value="1"/>
</dbReference>
<dbReference type="InterPro" id="IPR025724">
    <property type="entry name" value="GAG-pre-integrase_dom"/>
</dbReference>
<dbReference type="PANTHER" id="PTHR42648:SF27">
    <property type="entry name" value="RNA-DIRECTED DNA POLYMERASE"/>
    <property type="match status" value="1"/>
</dbReference>
<reference evidence="2" key="1">
    <citation type="submission" date="2020-06" db="EMBL/GenBank/DDBJ databases">
        <authorList>
            <person name="Li T."/>
            <person name="Hu X."/>
            <person name="Zhang T."/>
            <person name="Song X."/>
            <person name="Zhang H."/>
            <person name="Dai N."/>
            <person name="Sheng W."/>
            <person name="Hou X."/>
            <person name="Wei L."/>
        </authorList>
    </citation>
    <scope>NUCLEOTIDE SEQUENCE</scope>
    <source>
        <strain evidence="2">G02</strain>
        <tissue evidence="2">Leaf</tissue>
    </source>
</reference>
<sequence>MLSLVEKLKDLKVGLNNDKYIDVILQSLPLSYDSFIVNVNMNGLENSINELINILVQYKDMSKKSTPSPLVGEASTSKAKEWARERGRWVLSSSRGQMISAPIAVRKDIGRGIVLHSSQARSNWIITAQDKRKLDSLENTQILHARLGHISQDRMKRLVDSKSLEIDNLDKLPVCESCLKGEMTRKPFIVQSTLANGLLDLICTNVCGPLNTQAREAFSYFITFIDDHLRYGYVYLMRYKSEVFVRFKEFKLEENGLVSQWTLPGTPQLNGMAERRNRNLLDMIRSMMSFMELPLSFWGYALEMAAKLLNIAPCKTVAQTLYQIWHGKLAFYKYLRVWVALHRSRSKMERSWIRGLVCVGSLVI</sequence>
<evidence type="ECO:0000259" key="1">
    <source>
        <dbReference type="Pfam" id="PF13976"/>
    </source>
</evidence>
<reference evidence="2" key="2">
    <citation type="journal article" date="2024" name="Plant">
        <title>Genomic evolution and insights into agronomic trait innovations of Sesamum species.</title>
        <authorList>
            <person name="Miao H."/>
            <person name="Wang L."/>
            <person name="Qu L."/>
            <person name="Liu H."/>
            <person name="Sun Y."/>
            <person name="Le M."/>
            <person name="Wang Q."/>
            <person name="Wei S."/>
            <person name="Zheng Y."/>
            <person name="Lin W."/>
            <person name="Duan Y."/>
            <person name="Cao H."/>
            <person name="Xiong S."/>
            <person name="Wang X."/>
            <person name="Wei L."/>
            <person name="Li C."/>
            <person name="Ma Q."/>
            <person name="Ju M."/>
            <person name="Zhao R."/>
            <person name="Li G."/>
            <person name="Mu C."/>
            <person name="Tian Q."/>
            <person name="Mei H."/>
            <person name="Zhang T."/>
            <person name="Gao T."/>
            <person name="Zhang H."/>
        </authorList>
    </citation>
    <scope>NUCLEOTIDE SEQUENCE</scope>
    <source>
        <strain evidence="2">G02</strain>
    </source>
</reference>
<name>A0AAW2KRD2_SESRA</name>
<comment type="caution">
    <text evidence="2">The sequence shown here is derived from an EMBL/GenBank/DDBJ whole genome shotgun (WGS) entry which is preliminary data.</text>
</comment>
<feature type="domain" description="GAG-pre-integrase" evidence="1">
    <location>
        <begin position="138"/>
        <end position="181"/>
    </location>
</feature>
<dbReference type="Pfam" id="PF14223">
    <property type="entry name" value="Retrotran_gag_2"/>
    <property type="match status" value="1"/>
</dbReference>
<dbReference type="InterPro" id="IPR036397">
    <property type="entry name" value="RNaseH_sf"/>
</dbReference>
<proteinExistence type="predicted"/>